<evidence type="ECO:0000313" key="1">
    <source>
        <dbReference type="EMBL" id="AEM88524.1"/>
    </source>
</evidence>
<sequence length="135" mass="14980">MKTVQQSLEAQARVQQLEAKREVYVAFLQAAQALVEDRKRDQGSLDEALLAEAERTYQVLRLEGPGRVTELGDSLMQAIFTSLDDRSVGAAELDRSLGDYVTVAQHYLQEPWSWMGRSRNSWIAGGTTEPPATGP</sequence>
<accession>G2PGM8</accession>
<proteinExistence type="predicted"/>
<geneLocation type="plasmid" evidence="1 2">
    <name>pSTRVI01</name>
</geneLocation>
<dbReference type="AlphaFoldDB" id="G2PGM8"/>
<dbReference type="HOGENOM" id="CLU_1884721_0_0_11"/>
<name>G2PGM8_STRV4</name>
<dbReference type="EMBL" id="CP002995">
    <property type="protein sequence ID" value="AEM88524.1"/>
    <property type="molecule type" value="Genomic_DNA"/>
</dbReference>
<dbReference type="Proteomes" id="UP000008703">
    <property type="component" value="Plasmid pSTRVI01"/>
</dbReference>
<keyword evidence="2" id="KW-1185">Reference proteome</keyword>
<dbReference type="KEGG" id="svl:Strvi_9235"/>
<gene>
    <name evidence="1" type="ORF">Strvi_9235</name>
</gene>
<keyword evidence="1" id="KW-0614">Plasmid</keyword>
<evidence type="ECO:0000313" key="2">
    <source>
        <dbReference type="Proteomes" id="UP000008703"/>
    </source>
</evidence>
<reference evidence="1" key="1">
    <citation type="submission" date="2011-08" db="EMBL/GenBank/DDBJ databases">
        <title>Complete sequence of plasmid 1 of Streptomyces violaceusniger Tu 4113.</title>
        <authorList>
            <consortium name="US DOE Joint Genome Institute"/>
            <person name="Lucas S."/>
            <person name="Han J."/>
            <person name="Lapidus A."/>
            <person name="Cheng J.-F."/>
            <person name="Goodwin L."/>
            <person name="Pitluck S."/>
            <person name="Peters L."/>
            <person name="Ivanova N."/>
            <person name="Daligault H."/>
            <person name="Detter J.C."/>
            <person name="Han C."/>
            <person name="Tapia R."/>
            <person name="Land M."/>
            <person name="Hauser L."/>
            <person name="Kyrpides N."/>
            <person name="Ivanova N."/>
            <person name="Pagani I."/>
            <person name="Hagen A."/>
            <person name="Katz L."/>
            <person name="Fiedler H.-P."/>
            <person name="Keasling J."/>
            <person name="Fortman J."/>
            <person name="Woyke T."/>
        </authorList>
    </citation>
    <scope>NUCLEOTIDE SEQUENCE [LARGE SCALE GENOMIC DNA]</scope>
    <source>
        <strain evidence="1">Tu 4113</strain>
        <plasmid evidence="1">pSTRVI01</plasmid>
    </source>
</reference>
<protein>
    <submittedName>
        <fullName evidence="1">Uncharacterized protein</fullName>
    </submittedName>
</protein>
<organism evidence="1 2">
    <name type="scientific">Streptomyces violaceusniger (strain Tu 4113)</name>
    <dbReference type="NCBI Taxonomy" id="653045"/>
    <lineage>
        <taxon>Bacteria</taxon>
        <taxon>Bacillati</taxon>
        <taxon>Actinomycetota</taxon>
        <taxon>Actinomycetes</taxon>
        <taxon>Kitasatosporales</taxon>
        <taxon>Streptomycetaceae</taxon>
        <taxon>Streptomyces</taxon>
        <taxon>Streptomyces violaceusniger group</taxon>
    </lineage>
</organism>